<sequence>MLTIDGLVAEYIHQYQDKKDRARTEGARLGSIKHQAPSIFLVPLEIGEMLTRDGRKVLAIGESTEKKEAHKR</sequence>
<evidence type="ECO:0000313" key="1">
    <source>
        <dbReference type="EMBL" id="KIR76639.1"/>
    </source>
</evidence>
<reference evidence="1 2" key="1">
    <citation type="submission" date="2015-01" db="EMBL/GenBank/DDBJ databases">
        <title>The Genome Sequence of Cryptococcus gattii EJB2.</title>
        <authorList>
            <consortium name="The Broad Institute Genomics Platform"/>
            <person name="Cuomo C."/>
            <person name="Litvintseva A."/>
            <person name="Chen Y."/>
            <person name="Heitman J."/>
            <person name="Sun S."/>
            <person name="Springer D."/>
            <person name="Dromer F."/>
            <person name="Young S."/>
            <person name="Zeng Q."/>
            <person name="Gargeya S."/>
            <person name="Abouelleil A."/>
            <person name="Alvarado L."/>
            <person name="Chapman S.B."/>
            <person name="Gainer-Dewar J."/>
            <person name="Goldberg J."/>
            <person name="Griggs A."/>
            <person name="Gujja S."/>
            <person name="Hansen M."/>
            <person name="Howarth C."/>
            <person name="Imamovic A."/>
            <person name="Larimer J."/>
            <person name="Murphy C."/>
            <person name="Naylor J."/>
            <person name="Pearson M."/>
            <person name="Priest M."/>
            <person name="Roberts A."/>
            <person name="Saif S."/>
            <person name="Shea T."/>
            <person name="Sykes S."/>
            <person name="Wortman J."/>
            <person name="Nusbaum C."/>
            <person name="Birren B."/>
        </authorList>
    </citation>
    <scope>NUCLEOTIDE SEQUENCE [LARGE SCALE GENOMIC DNA]</scope>
    <source>
        <strain evidence="1 2">EJB2</strain>
    </source>
</reference>
<evidence type="ECO:0000313" key="2">
    <source>
        <dbReference type="Proteomes" id="UP000054272"/>
    </source>
</evidence>
<keyword evidence="2" id="KW-1185">Reference proteome</keyword>
<organism evidence="1 2">
    <name type="scientific">Cryptococcus gattii EJB2</name>
    <dbReference type="NCBI Taxonomy" id="1296103"/>
    <lineage>
        <taxon>Eukaryota</taxon>
        <taxon>Fungi</taxon>
        <taxon>Dikarya</taxon>
        <taxon>Basidiomycota</taxon>
        <taxon>Agaricomycotina</taxon>
        <taxon>Tremellomycetes</taxon>
        <taxon>Tremellales</taxon>
        <taxon>Cryptococcaceae</taxon>
        <taxon>Cryptococcus</taxon>
        <taxon>Cryptococcus gattii species complex</taxon>
    </lineage>
</organism>
<dbReference type="EMBL" id="KN848786">
    <property type="protein sequence ID" value="KIR76639.1"/>
    <property type="molecule type" value="Genomic_DNA"/>
</dbReference>
<proteinExistence type="predicted"/>
<protein>
    <submittedName>
        <fullName evidence="1">Uncharacterized protein</fullName>
    </submittedName>
</protein>
<accession>A0ABR5BLY2</accession>
<name>A0ABR5BLY2_9TREE</name>
<dbReference type="Proteomes" id="UP000054272">
    <property type="component" value="Unassembled WGS sequence"/>
</dbReference>
<gene>
    <name evidence="1" type="ORF">I306_06424</name>
</gene>